<dbReference type="AlphaFoldDB" id="A0A7X6R0N6"/>
<evidence type="ECO:0000313" key="3">
    <source>
        <dbReference type="Proteomes" id="UP000581206"/>
    </source>
</evidence>
<feature type="region of interest" description="Disordered" evidence="1">
    <location>
        <begin position="1"/>
        <end position="29"/>
    </location>
</feature>
<keyword evidence="3" id="KW-1185">Reference proteome</keyword>
<dbReference type="EMBL" id="JAAXOX010000014">
    <property type="protein sequence ID" value="NKY24400.1"/>
    <property type="molecule type" value="Genomic_DNA"/>
</dbReference>
<name>A0A7X6R0N6_9CELL</name>
<accession>A0A7X6R0N6</accession>
<organism evidence="2 3">
    <name type="scientific">Cellulomonas denverensis</name>
    <dbReference type="NCBI Taxonomy" id="264297"/>
    <lineage>
        <taxon>Bacteria</taxon>
        <taxon>Bacillati</taxon>
        <taxon>Actinomycetota</taxon>
        <taxon>Actinomycetes</taxon>
        <taxon>Micrococcales</taxon>
        <taxon>Cellulomonadaceae</taxon>
        <taxon>Cellulomonas</taxon>
    </lineage>
</organism>
<sequence length="117" mass="12331">MGRNARRRKEAKQAGRTPSTAGTPGATSVRWLDDNDVAAAVATPGAFSRLARRKCDECGGSDLAWTDLNGLREAVSDDQRARVDEVAGFVGPASEAWLCRTCGNFGVLGGFEASAGW</sequence>
<gene>
    <name evidence="2" type="ORF">HGA03_17200</name>
</gene>
<reference evidence="2 3" key="1">
    <citation type="submission" date="2020-04" db="EMBL/GenBank/DDBJ databases">
        <title>MicrobeNet Type strains.</title>
        <authorList>
            <person name="Nicholson A.C."/>
        </authorList>
    </citation>
    <scope>NUCLEOTIDE SEQUENCE [LARGE SCALE GENOMIC DNA]</scope>
    <source>
        <strain evidence="2 3">ATCC BAA-788</strain>
    </source>
</reference>
<comment type="caution">
    <text evidence="2">The sequence shown here is derived from an EMBL/GenBank/DDBJ whole genome shotgun (WGS) entry which is preliminary data.</text>
</comment>
<evidence type="ECO:0000256" key="1">
    <source>
        <dbReference type="SAM" id="MobiDB-lite"/>
    </source>
</evidence>
<feature type="compositionally biased region" description="Basic residues" evidence="1">
    <location>
        <begin position="1"/>
        <end position="10"/>
    </location>
</feature>
<feature type="compositionally biased region" description="Polar residues" evidence="1">
    <location>
        <begin position="16"/>
        <end position="26"/>
    </location>
</feature>
<proteinExistence type="predicted"/>
<protein>
    <submittedName>
        <fullName evidence="2">Uncharacterized protein</fullName>
    </submittedName>
</protein>
<dbReference type="RefSeq" id="WP_168631515.1">
    <property type="nucleotide sequence ID" value="NZ_BONL01000019.1"/>
</dbReference>
<evidence type="ECO:0000313" key="2">
    <source>
        <dbReference type="EMBL" id="NKY24400.1"/>
    </source>
</evidence>
<dbReference type="Proteomes" id="UP000581206">
    <property type="component" value="Unassembled WGS sequence"/>
</dbReference>